<dbReference type="AlphaFoldDB" id="A0AAW0ZAH1"/>
<evidence type="ECO:0000313" key="13">
    <source>
        <dbReference type="Proteomes" id="UP001432146"/>
    </source>
</evidence>
<dbReference type="InterPro" id="IPR023379">
    <property type="entry name" value="BART_dom"/>
</dbReference>
<keyword evidence="5" id="KW-0963">Cytoplasm</keyword>
<gene>
    <name evidence="12" type="ORF">QLX08_010936</name>
</gene>
<evidence type="ECO:0000256" key="8">
    <source>
        <dbReference type="ARBA" id="ARBA00023273"/>
    </source>
</evidence>
<evidence type="ECO:0000256" key="1">
    <source>
        <dbReference type="ARBA" id="ARBA00004138"/>
    </source>
</evidence>
<feature type="compositionally biased region" description="Basic and acidic residues" evidence="10">
    <location>
        <begin position="232"/>
        <end position="242"/>
    </location>
</feature>
<dbReference type="InterPro" id="IPR042541">
    <property type="entry name" value="BART_sf"/>
</dbReference>
<keyword evidence="13" id="KW-1185">Reference proteome</keyword>
<evidence type="ECO:0000256" key="10">
    <source>
        <dbReference type="SAM" id="MobiDB-lite"/>
    </source>
</evidence>
<comment type="subcellular location">
    <subcellularLocation>
        <location evidence="1">Cell projection</location>
        <location evidence="1">Cilium</location>
    </subcellularLocation>
    <subcellularLocation>
        <location evidence="2">Cytoplasm</location>
    </subcellularLocation>
</comment>
<dbReference type="InterPro" id="IPR038888">
    <property type="entry name" value="CFAP36"/>
</dbReference>
<evidence type="ECO:0000256" key="9">
    <source>
        <dbReference type="ARBA" id="ARBA00031593"/>
    </source>
</evidence>
<keyword evidence="8" id="KW-0966">Cell projection</keyword>
<comment type="similarity">
    <text evidence="3">Belongs to the CFAP36 family.</text>
</comment>
<protein>
    <recommendedName>
        <fullName evidence="4">Cilia- and flagella-associated protein 36</fullName>
    </recommendedName>
    <alternativeName>
        <fullName evidence="9">Coiled-coil domain-containing protein 104</fullName>
    </alternativeName>
</protein>
<comment type="caution">
    <text evidence="12">The sequence shown here is derived from an EMBL/GenBank/DDBJ whole genome shotgun (WGS) entry which is preliminary data.</text>
</comment>
<dbReference type="GO" id="GO:0005930">
    <property type="term" value="C:axoneme"/>
    <property type="evidence" value="ECO:0007669"/>
    <property type="project" value="TreeGrafter"/>
</dbReference>
<keyword evidence="7" id="KW-0969">Cilium</keyword>
<dbReference type="Pfam" id="PF11527">
    <property type="entry name" value="ARL2_Bind_BART"/>
    <property type="match status" value="1"/>
</dbReference>
<reference evidence="12 13" key="1">
    <citation type="submission" date="2024-05" db="EMBL/GenBank/DDBJ databases">
        <title>The nuclear and mitochondrial genome assemblies of Tetragonisca angustula (Apidae: Meliponini), a tiny yet remarkable pollinator in the Neotropics.</title>
        <authorList>
            <person name="Ferrari R."/>
            <person name="Ricardo P.C."/>
            <person name="Dias F.C."/>
            <person name="Araujo N.S."/>
            <person name="Soares D.O."/>
            <person name="Zhou Q.-S."/>
            <person name="Zhu C.-D."/>
            <person name="Coutinho L."/>
            <person name="Airas M.C."/>
            <person name="Batista T.M."/>
        </authorList>
    </citation>
    <scope>NUCLEOTIDE SEQUENCE [LARGE SCALE GENOMIC DNA]</scope>
    <source>
        <strain evidence="12">ASF017062</strain>
        <tissue evidence="12">Abdomen</tissue>
    </source>
</reference>
<evidence type="ECO:0000256" key="4">
    <source>
        <dbReference type="ARBA" id="ARBA00021815"/>
    </source>
</evidence>
<feature type="compositionally biased region" description="Acidic residues" evidence="10">
    <location>
        <begin position="243"/>
        <end position="252"/>
    </location>
</feature>
<keyword evidence="6" id="KW-0175">Coiled coil</keyword>
<feature type="compositionally biased region" description="Basic and acidic residues" evidence="10">
    <location>
        <begin position="214"/>
        <end position="225"/>
    </location>
</feature>
<proteinExistence type="inferred from homology"/>
<evidence type="ECO:0000256" key="2">
    <source>
        <dbReference type="ARBA" id="ARBA00004496"/>
    </source>
</evidence>
<organism evidence="12 13">
    <name type="scientific">Tetragonisca angustula</name>
    <dbReference type="NCBI Taxonomy" id="166442"/>
    <lineage>
        <taxon>Eukaryota</taxon>
        <taxon>Metazoa</taxon>
        <taxon>Ecdysozoa</taxon>
        <taxon>Arthropoda</taxon>
        <taxon>Hexapoda</taxon>
        <taxon>Insecta</taxon>
        <taxon>Pterygota</taxon>
        <taxon>Neoptera</taxon>
        <taxon>Endopterygota</taxon>
        <taxon>Hymenoptera</taxon>
        <taxon>Apocrita</taxon>
        <taxon>Aculeata</taxon>
        <taxon>Apoidea</taxon>
        <taxon>Anthophila</taxon>
        <taxon>Apidae</taxon>
        <taxon>Tetragonisca</taxon>
    </lineage>
</organism>
<dbReference type="PANTHER" id="PTHR21532:SF0">
    <property type="entry name" value="CILIA- AND FLAGELLA-ASSOCIATED PROTEIN 36"/>
    <property type="match status" value="1"/>
</dbReference>
<evidence type="ECO:0000256" key="6">
    <source>
        <dbReference type="ARBA" id="ARBA00023054"/>
    </source>
</evidence>
<dbReference type="Gene3D" id="1.20.1520.10">
    <property type="entry name" value="ADP-ribosylation factor-like 2-binding protein, domain"/>
    <property type="match status" value="1"/>
</dbReference>
<dbReference type="EMBL" id="JAWNGG020000316">
    <property type="protein sequence ID" value="KAK9294487.1"/>
    <property type="molecule type" value="Genomic_DNA"/>
</dbReference>
<dbReference type="Proteomes" id="UP001432146">
    <property type="component" value="Unassembled WGS sequence"/>
</dbReference>
<sequence length="364" mass="42278">MNDKDDSAWVFDSLIGFLQGPIWSAPLITFIEEKSLIFEADIEENDEYQKVYQEYKNLVDLLLGCFMEDMGITPDQFEYACTVNKYTKMPIQFQQNLFEQIWAANEYEIFKRMMIQKNLELQLQALNMIEQKYGLTPASLMYETDVLNEDPLVMEEIIQKHVMENHTEEDQEISSETSLIKEHERLTAKYNSEKALLVEALKASQKEQSSGEESISKEEVHRKEEGEEDDGAEKREIEIKKEEEEEEEEKEEADIPRFPKAIPLGPMSIDEPKSMEQNVSEEDVRKRQTYLKARRDKLVALKKEARSQRLEMNLSRPSSARSVAEATIKGEQELKLPLEPSILQVRKALAARLQAEVVRKQTSQ</sequence>
<evidence type="ECO:0000313" key="12">
    <source>
        <dbReference type="EMBL" id="KAK9294487.1"/>
    </source>
</evidence>
<name>A0AAW0ZAH1_9HYME</name>
<evidence type="ECO:0000256" key="3">
    <source>
        <dbReference type="ARBA" id="ARBA00007460"/>
    </source>
</evidence>
<dbReference type="GO" id="GO:0097546">
    <property type="term" value="C:ciliary base"/>
    <property type="evidence" value="ECO:0007669"/>
    <property type="project" value="TreeGrafter"/>
</dbReference>
<evidence type="ECO:0000256" key="5">
    <source>
        <dbReference type="ARBA" id="ARBA00022490"/>
    </source>
</evidence>
<evidence type="ECO:0000256" key="7">
    <source>
        <dbReference type="ARBA" id="ARBA00023069"/>
    </source>
</evidence>
<feature type="region of interest" description="Disordered" evidence="10">
    <location>
        <begin position="203"/>
        <end position="286"/>
    </location>
</feature>
<evidence type="ECO:0000259" key="11">
    <source>
        <dbReference type="Pfam" id="PF11527"/>
    </source>
</evidence>
<accession>A0AAW0ZAH1</accession>
<feature type="domain" description="BART" evidence="11">
    <location>
        <begin position="7"/>
        <end position="122"/>
    </location>
</feature>
<dbReference type="PANTHER" id="PTHR21532">
    <property type="entry name" value="PHOSPHODIESTERASE HL"/>
    <property type="match status" value="1"/>
</dbReference>